<dbReference type="AlphaFoldDB" id="A0A179US68"/>
<keyword evidence="9" id="KW-1185">Reference proteome</keyword>
<organism evidence="8 9">
    <name type="scientific">Blastomyces gilchristii (strain SLH14081)</name>
    <name type="common">Blastomyces dermatitidis</name>
    <dbReference type="NCBI Taxonomy" id="559298"/>
    <lineage>
        <taxon>Eukaryota</taxon>
        <taxon>Fungi</taxon>
        <taxon>Dikarya</taxon>
        <taxon>Ascomycota</taxon>
        <taxon>Pezizomycotina</taxon>
        <taxon>Eurotiomycetes</taxon>
        <taxon>Eurotiomycetidae</taxon>
        <taxon>Onygenales</taxon>
        <taxon>Ajellomycetaceae</taxon>
        <taxon>Blastomyces</taxon>
    </lineage>
</organism>
<evidence type="ECO:0000256" key="5">
    <source>
        <dbReference type="ARBA" id="ARBA00023136"/>
    </source>
</evidence>
<dbReference type="OrthoDB" id="3257095at2759"/>
<feature type="transmembrane region" description="Helical" evidence="7">
    <location>
        <begin position="426"/>
        <end position="444"/>
    </location>
</feature>
<dbReference type="InterPro" id="IPR002293">
    <property type="entry name" value="AA/rel_permease1"/>
</dbReference>
<name>A0A179US68_BLAGS</name>
<evidence type="ECO:0000313" key="9">
    <source>
        <dbReference type="Proteomes" id="UP000002038"/>
    </source>
</evidence>
<evidence type="ECO:0000256" key="6">
    <source>
        <dbReference type="SAM" id="MobiDB-lite"/>
    </source>
</evidence>
<reference evidence="9" key="1">
    <citation type="journal article" date="2015" name="PLoS Genet.">
        <title>The dynamic genome and transcriptome of the human fungal pathogen Blastomyces and close relative Emmonsia.</title>
        <authorList>
            <person name="Munoz J.F."/>
            <person name="Gauthier G.M."/>
            <person name="Desjardins C.A."/>
            <person name="Gallo J.E."/>
            <person name="Holder J."/>
            <person name="Sullivan T.D."/>
            <person name="Marty A.J."/>
            <person name="Carmen J.C."/>
            <person name="Chen Z."/>
            <person name="Ding L."/>
            <person name="Gujja S."/>
            <person name="Magrini V."/>
            <person name="Misas E."/>
            <person name="Mitreva M."/>
            <person name="Priest M."/>
            <person name="Saif S."/>
            <person name="Whiston E.A."/>
            <person name="Young S."/>
            <person name="Zeng Q."/>
            <person name="Goldman W.E."/>
            <person name="Mardis E.R."/>
            <person name="Taylor J.W."/>
            <person name="McEwen J.G."/>
            <person name="Clay O.K."/>
            <person name="Klein B.S."/>
            <person name="Cuomo C.A."/>
        </authorList>
    </citation>
    <scope>NUCLEOTIDE SEQUENCE [LARGE SCALE GENOMIC DNA]</scope>
    <source>
        <strain evidence="9">SLH14081</strain>
    </source>
</reference>
<dbReference type="PANTHER" id="PTHR45649:SF4">
    <property type="entry name" value="TRANSPORTER, PUTATIVE (EUROFUNG)-RELATED"/>
    <property type="match status" value="1"/>
</dbReference>
<keyword evidence="2" id="KW-0813">Transport</keyword>
<feature type="transmembrane region" description="Helical" evidence="7">
    <location>
        <begin position="215"/>
        <end position="234"/>
    </location>
</feature>
<dbReference type="KEGG" id="bgh:BDBG_06705"/>
<feature type="region of interest" description="Disordered" evidence="6">
    <location>
        <begin position="23"/>
        <end position="48"/>
    </location>
</feature>
<feature type="transmembrane region" description="Helical" evidence="7">
    <location>
        <begin position="528"/>
        <end position="548"/>
    </location>
</feature>
<feature type="region of interest" description="Disordered" evidence="6">
    <location>
        <begin position="58"/>
        <end position="77"/>
    </location>
</feature>
<dbReference type="Pfam" id="PF13520">
    <property type="entry name" value="AA_permease_2"/>
    <property type="match status" value="1"/>
</dbReference>
<proteinExistence type="predicted"/>
<feature type="transmembrane region" description="Helical" evidence="7">
    <location>
        <begin position="450"/>
        <end position="479"/>
    </location>
</feature>
<feature type="compositionally biased region" description="Basic and acidic residues" evidence="6">
    <location>
        <begin position="64"/>
        <end position="77"/>
    </location>
</feature>
<protein>
    <submittedName>
        <fullName evidence="8">GABA permease</fullName>
    </submittedName>
</protein>
<dbReference type="GO" id="GO:0016020">
    <property type="term" value="C:membrane"/>
    <property type="evidence" value="ECO:0007669"/>
    <property type="project" value="UniProtKB-SubCell"/>
</dbReference>
<feature type="transmembrane region" description="Helical" evidence="7">
    <location>
        <begin position="246"/>
        <end position="266"/>
    </location>
</feature>
<feature type="transmembrane region" description="Helical" evidence="7">
    <location>
        <begin position="325"/>
        <end position="346"/>
    </location>
</feature>
<evidence type="ECO:0000313" key="8">
    <source>
        <dbReference type="EMBL" id="OAT10936.1"/>
    </source>
</evidence>
<feature type="transmembrane region" description="Helical" evidence="7">
    <location>
        <begin position="375"/>
        <end position="394"/>
    </location>
</feature>
<dbReference type="GeneID" id="8503177"/>
<keyword evidence="4 7" id="KW-1133">Transmembrane helix</keyword>
<evidence type="ECO:0000256" key="2">
    <source>
        <dbReference type="ARBA" id="ARBA00022448"/>
    </source>
</evidence>
<dbReference type="PIRSF" id="PIRSF006060">
    <property type="entry name" value="AA_transporter"/>
    <property type="match status" value="1"/>
</dbReference>
<keyword evidence="3 7" id="KW-0812">Transmembrane</keyword>
<dbReference type="Gene3D" id="1.20.1740.10">
    <property type="entry name" value="Amino acid/polyamine transporter I"/>
    <property type="match status" value="1"/>
</dbReference>
<dbReference type="GO" id="GO:0022857">
    <property type="term" value="F:transmembrane transporter activity"/>
    <property type="evidence" value="ECO:0007669"/>
    <property type="project" value="InterPro"/>
</dbReference>
<feature type="transmembrane region" description="Helical" evidence="7">
    <location>
        <begin position="127"/>
        <end position="151"/>
    </location>
</feature>
<dbReference type="EMBL" id="GG657461">
    <property type="protein sequence ID" value="OAT10936.1"/>
    <property type="molecule type" value="Genomic_DNA"/>
</dbReference>
<feature type="transmembrane region" description="Helical" evidence="7">
    <location>
        <begin position="172"/>
        <end position="195"/>
    </location>
</feature>
<accession>A0A179US68</accession>
<dbReference type="Proteomes" id="UP000002038">
    <property type="component" value="Unassembled WGS sequence"/>
</dbReference>
<dbReference type="RefSeq" id="XP_031579584.1">
    <property type="nucleotide sequence ID" value="XM_031722739.1"/>
</dbReference>
<gene>
    <name evidence="8" type="ORF">BDBG_06705</name>
</gene>
<evidence type="ECO:0000256" key="7">
    <source>
        <dbReference type="SAM" id="Phobius"/>
    </source>
</evidence>
<sequence>MWSRIHLTYSLLDQLSTTMATTTDGATQQASAKGSSPQESMYETPDQYDMDDIEDSLDDGAGDEIVRRGHTKNDRKDMNRMGKRQELIRNYRPLSALSFALILQATWEFMLISNTEGLINGGLAGLFWSYLWTFIGFGFVIFSLAEMASMAPISGGQYHWVSEFASEKHQKFLSYITGWLSVLAWQAGAASGSFLTGNIIQGLLTVNKPDYEATPWRGTLLVFAMVALIYVFNIWVAQGLPMIQNLLLVVHIFGFLAVVVVLWVMAPHQSARAVFTEFRNGGDWPSVGVSVMVGQLSAIYGGLSVDATAHMAEEVKDAGRNVPNAIAWGYMANGILAIIFIVTYIFSIPSVEDALNDPSTFPFIYVFRNAVSTKGVNALTIVILVLVIASNVSFNASASRQTFSFARDKGLPFAKWLSAVHPKKHIPANAIFVSCLISVLLSLINLGSSAAFHAIISLNVAALMATYVVSISCVLYLRLTRPELLPHARWSLGPVVGPIVNGIGLGYVLFALFWSFWPGDRHVTVSNFNWSIVIFSGVVIISLVMYFVQGRKTYTGPVTTVVGRH</sequence>
<comment type="subcellular location">
    <subcellularLocation>
        <location evidence="1">Membrane</location>
        <topology evidence="1">Multi-pass membrane protein</topology>
    </subcellularLocation>
</comment>
<evidence type="ECO:0000256" key="1">
    <source>
        <dbReference type="ARBA" id="ARBA00004141"/>
    </source>
</evidence>
<feature type="transmembrane region" description="Helical" evidence="7">
    <location>
        <begin position="286"/>
        <end position="305"/>
    </location>
</feature>
<keyword evidence="5 7" id="KW-0472">Membrane</keyword>
<feature type="transmembrane region" description="Helical" evidence="7">
    <location>
        <begin position="491"/>
        <end position="516"/>
    </location>
</feature>
<dbReference type="PANTHER" id="PTHR45649">
    <property type="entry name" value="AMINO-ACID PERMEASE BAT1"/>
    <property type="match status" value="1"/>
</dbReference>
<feature type="transmembrane region" description="Helical" evidence="7">
    <location>
        <begin position="90"/>
        <end position="107"/>
    </location>
</feature>
<evidence type="ECO:0000256" key="4">
    <source>
        <dbReference type="ARBA" id="ARBA00022989"/>
    </source>
</evidence>
<evidence type="ECO:0000256" key="3">
    <source>
        <dbReference type="ARBA" id="ARBA00022692"/>
    </source>
</evidence>
<dbReference type="VEuPathDB" id="FungiDB:BDBG_06705"/>
<feature type="compositionally biased region" description="Low complexity" evidence="6">
    <location>
        <begin position="23"/>
        <end position="32"/>
    </location>
</feature>